<keyword evidence="1" id="KW-0812">Transmembrane</keyword>
<dbReference type="AlphaFoldDB" id="A0A8S1V0Y6"/>
<comment type="caution">
    <text evidence="2">The sequence shown here is derived from an EMBL/GenBank/DDBJ whole genome shotgun (WGS) entry which is preliminary data.</text>
</comment>
<keyword evidence="3" id="KW-1185">Reference proteome</keyword>
<dbReference type="EMBL" id="CAJJDO010000052">
    <property type="protein sequence ID" value="CAD8170177.1"/>
    <property type="molecule type" value="Genomic_DNA"/>
</dbReference>
<proteinExistence type="predicted"/>
<keyword evidence="1" id="KW-0472">Membrane</keyword>
<reference evidence="2" key="1">
    <citation type="submission" date="2021-01" db="EMBL/GenBank/DDBJ databases">
        <authorList>
            <consortium name="Genoscope - CEA"/>
            <person name="William W."/>
        </authorList>
    </citation>
    <scope>NUCLEOTIDE SEQUENCE</scope>
</reference>
<accession>A0A8S1V0Y6</accession>
<name>A0A8S1V0Y6_9CILI</name>
<evidence type="ECO:0000313" key="2">
    <source>
        <dbReference type="EMBL" id="CAD8170177.1"/>
    </source>
</evidence>
<evidence type="ECO:0000256" key="1">
    <source>
        <dbReference type="SAM" id="Phobius"/>
    </source>
</evidence>
<protein>
    <recommendedName>
        <fullName evidence="4">Transmembrane protein</fullName>
    </recommendedName>
</protein>
<dbReference type="Proteomes" id="UP000689195">
    <property type="component" value="Unassembled WGS sequence"/>
</dbReference>
<sequence length="135" mass="15738">MSGISSTLFQAIVSQQIRVWGSFHIGTIGYALYLQQQIFCKYKILQTTKDYCIICYVYYKFKFHGILMIGSLLFGVQCKILGQYFSYEQKKQQQLQLTKSTKQTQLAKYIYLCASIIIISIELIVFFLLKNLIKI</sequence>
<evidence type="ECO:0008006" key="4">
    <source>
        <dbReference type="Google" id="ProtNLM"/>
    </source>
</evidence>
<organism evidence="2 3">
    <name type="scientific">Paramecium pentaurelia</name>
    <dbReference type="NCBI Taxonomy" id="43138"/>
    <lineage>
        <taxon>Eukaryota</taxon>
        <taxon>Sar</taxon>
        <taxon>Alveolata</taxon>
        <taxon>Ciliophora</taxon>
        <taxon>Intramacronucleata</taxon>
        <taxon>Oligohymenophorea</taxon>
        <taxon>Peniculida</taxon>
        <taxon>Parameciidae</taxon>
        <taxon>Paramecium</taxon>
    </lineage>
</organism>
<evidence type="ECO:0000313" key="3">
    <source>
        <dbReference type="Proteomes" id="UP000689195"/>
    </source>
</evidence>
<feature type="transmembrane region" description="Helical" evidence="1">
    <location>
        <begin position="106"/>
        <end position="129"/>
    </location>
</feature>
<gene>
    <name evidence="2" type="ORF">PPENT_87.1.T0520192</name>
</gene>
<keyword evidence="1" id="KW-1133">Transmembrane helix</keyword>